<proteinExistence type="predicted"/>
<reference evidence="3" key="1">
    <citation type="submission" date="2020-05" db="EMBL/GenBank/DDBJ databases">
        <title>WGS assembly of Panicum virgatum.</title>
        <authorList>
            <person name="Lovell J.T."/>
            <person name="Jenkins J."/>
            <person name="Shu S."/>
            <person name="Juenger T.E."/>
            <person name="Schmutz J."/>
        </authorList>
    </citation>
    <scope>NUCLEOTIDE SEQUENCE</scope>
    <source>
        <strain evidence="3">AP13</strain>
    </source>
</reference>
<keyword evidence="2" id="KW-0472">Membrane</keyword>
<keyword evidence="2" id="KW-1133">Transmembrane helix</keyword>
<evidence type="ECO:0000313" key="3">
    <source>
        <dbReference type="EMBL" id="KAG2580305.1"/>
    </source>
</evidence>
<feature type="compositionally biased region" description="Pro residues" evidence="1">
    <location>
        <begin position="1"/>
        <end position="11"/>
    </location>
</feature>
<name>A0A8T0R589_PANVG</name>
<evidence type="ECO:0000313" key="4">
    <source>
        <dbReference type="Proteomes" id="UP000823388"/>
    </source>
</evidence>
<organism evidence="3 4">
    <name type="scientific">Panicum virgatum</name>
    <name type="common">Blackwell switchgrass</name>
    <dbReference type="NCBI Taxonomy" id="38727"/>
    <lineage>
        <taxon>Eukaryota</taxon>
        <taxon>Viridiplantae</taxon>
        <taxon>Streptophyta</taxon>
        <taxon>Embryophyta</taxon>
        <taxon>Tracheophyta</taxon>
        <taxon>Spermatophyta</taxon>
        <taxon>Magnoliopsida</taxon>
        <taxon>Liliopsida</taxon>
        <taxon>Poales</taxon>
        <taxon>Poaceae</taxon>
        <taxon>PACMAD clade</taxon>
        <taxon>Panicoideae</taxon>
        <taxon>Panicodae</taxon>
        <taxon>Paniceae</taxon>
        <taxon>Panicinae</taxon>
        <taxon>Panicum</taxon>
        <taxon>Panicum sect. Hiantes</taxon>
    </lineage>
</organism>
<accession>A0A8T0R589</accession>
<evidence type="ECO:0000256" key="1">
    <source>
        <dbReference type="SAM" id="MobiDB-lite"/>
    </source>
</evidence>
<sequence>MCLWRPSPPMPGKRRPADRGSWKRRGKRASGWGYRPTHHPAGDAAVAATGEHGQGLRDPEPGRECVYWAKYQPAWIWISVATGPVLSMNFFFARLKHVKYFMEKVMFACLEQML</sequence>
<evidence type="ECO:0000256" key="2">
    <source>
        <dbReference type="SAM" id="Phobius"/>
    </source>
</evidence>
<protein>
    <submittedName>
        <fullName evidence="3">Uncharacterized protein</fullName>
    </submittedName>
</protein>
<dbReference type="EMBL" id="CM029048">
    <property type="protein sequence ID" value="KAG2580305.1"/>
    <property type="molecule type" value="Genomic_DNA"/>
</dbReference>
<keyword evidence="4" id="KW-1185">Reference proteome</keyword>
<keyword evidence="2" id="KW-0812">Transmembrane</keyword>
<feature type="transmembrane region" description="Helical" evidence="2">
    <location>
        <begin position="74"/>
        <end position="92"/>
    </location>
</feature>
<dbReference type="Proteomes" id="UP000823388">
    <property type="component" value="Chromosome 6N"/>
</dbReference>
<feature type="region of interest" description="Disordered" evidence="1">
    <location>
        <begin position="1"/>
        <end position="42"/>
    </location>
</feature>
<comment type="caution">
    <text evidence="3">The sequence shown here is derived from an EMBL/GenBank/DDBJ whole genome shotgun (WGS) entry which is preliminary data.</text>
</comment>
<gene>
    <name evidence="3" type="ORF">PVAP13_6NG332655</name>
</gene>
<dbReference type="AlphaFoldDB" id="A0A8T0R589"/>